<dbReference type="PROSITE" id="PS00108">
    <property type="entry name" value="PROTEIN_KINASE_ST"/>
    <property type="match status" value="1"/>
</dbReference>
<sequence>MASDSPARSLDEIDLSALRDPAGIFELVELVGNGTYGQVYKGRHVKTGQLAAIKVMDVTGDEEEEIKQEINMLKKYSHHRNIATYYGAFIKKNPPGMDDQLWLVMEFCGAGSVTDLIKNTKGNTLKEEWIAYICREILRGLSHLHQHKVIHRDIKGQNVLLTENAEVKLVDFGVSAQLDRTVGRRNTFIGTPYWMAPEVIACDENPDATYDFKSDLWSLGITAIEMAEGAPPLCDMHPMRALFLIPRNPAPRLKSKKWSKKFQSFIESCLVKNHSQRPTTEQLMKHPFIRDQPNERQVRIQLKDHIDRTKKKRGEKDETEYEYSGSEEEEEENDSGEPSSILNLPGESTLRRDFLRLQLANKERSEALRRQQLEQQQRENEEHKRQLLAERQKRIEEQKEQRRRLEEQQRREKELRKQQEREQRRHYEEQMRREEERRRAEHEQEYKRKQLEEQRQAERLQRQLQQERDYLVSLQQQQQQQRQDQRPAEKKPLYHYKEGINASEKPAWAKEVEERSRLNRQSSPAMPHKVANRISDPNLPPRSESFSISGVQPARTPPLLRPVDPQVPQRTTSISPALARKNSPGNGSALGPRLGSQPIRASNPDLRRTETIVESPLQRTSSGSSSSSSTPSSQPSSQGGSQPGSQAGSSERNRVRGNTKPEGSPVLSHEPAKVKQEDNRDVTRPSRPADLTALAKELRELRIEETNRPLKKVTDYSSSSEESESSEEEEEDGENETHDGTVPVSDIPRLIPTGIPGSNEPYNLGMVTTHGLETSHADTFSNISREGTLMVRETSGEKKRSGHAASNGFAGHINLPDLVQQSHSPAGTPTEALGRVSTHAQDMDSVPEYGMGSSTKASFTPFVDTRVYQTSPTDEDEDEDEESSANPLFTSELLRQEQAKLNEARKISVVNVNPTNIRPHSDTPEIRKYKKRFNSEILCAALWGVNLLVGTENGLMLLDRSGQGKVYNLINRRRFQQMDVLEGLNVLVTISGKKNKLRVYYLSWLRNRILHNDPEVEKKQGWITVGDLEGCIHYKVVKYERIKFLVIALKNAVEIYAWAPKPYHKFMAFKSFADLQHKPLLVDLTVEEGQRLKVIFGSHTGFHVIDVDSGNSYDIYIPSHIQGNITPHAIVILPKTDGMEMLVCYEDEGVYVNTYGRITKDVVLQWGEMPTSVAYIHSNQIMGWGEKAIEIRSVETGHLDGVFMHKRAQRLKFLCERNDKVFFASVRSGGSSQVFFMTLNRNSMMNW</sequence>
<keyword evidence="15" id="KW-1185">Reference proteome</keyword>
<feature type="compositionally biased region" description="Basic and acidic residues" evidence="11">
    <location>
        <begin position="397"/>
        <end position="470"/>
    </location>
</feature>
<reference evidence="14" key="3">
    <citation type="submission" date="2025-09" db="UniProtKB">
        <authorList>
            <consortium name="Ensembl"/>
        </authorList>
    </citation>
    <scope>IDENTIFICATION</scope>
</reference>
<dbReference type="GO" id="GO:0005829">
    <property type="term" value="C:cytosol"/>
    <property type="evidence" value="ECO:0007669"/>
    <property type="project" value="TreeGrafter"/>
</dbReference>
<gene>
    <name evidence="14" type="primary">TNIK</name>
</gene>
<evidence type="ECO:0000256" key="5">
    <source>
        <dbReference type="ARBA" id="ARBA00022741"/>
    </source>
</evidence>
<name>A0A674H628_TAEGU</name>
<dbReference type="Proteomes" id="UP000007754">
    <property type="component" value="Chromosome 9"/>
</dbReference>
<evidence type="ECO:0000256" key="11">
    <source>
        <dbReference type="SAM" id="MobiDB-lite"/>
    </source>
</evidence>
<feature type="region of interest" description="Disordered" evidence="11">
    <location>
        <begin position="397"/>
        <end position="760"/>
    </location>
</feature>
<dbReference type="Pfam" id="PF00780">
    <property type="entry name" value="CNH"/>
    <property type="match status" value="1"/>
</dbReference>
<dbReference type="Gene3D" id="3.30.200.20">
    <property type="entry name" value="Phosphorylase Kinase, domain 1"/>
    <property type="match status" value="1"/>
</dbReference>
<evidence type="ECO:0000259" key="12">
    <source>
        <dbReference type="PROSITE" id="PS50011"/>
    </source>
</evidence>
<evidence type="ECO:0000256" key="3">
    <source>
        <dbReference type="ARBA" id="ARBA00022527"/>
    </source>
</evidence>
<evidence type="ECO:0000256" key="9">
    <source>
        <dbReference type="ARBA" id="ARBA00048679"/>
    </source>
</evidence>
<dbReference type="InterPro" id="IPR017441">
    <property type="entry name" value="Protein_kinase_ATP_BS"/>
</dbReference>
<dbReference type="Gene3D" id="1.10.510.10">
    <property type="entry name" value="Transferase(Phosphotransferase) domain 1"/>
    <property type="match status" value="1"/>
</dbReference>
<dbReference type="SMART" id="SM00036">
    <property type="entry name" value="CNH"/>
    <property type="match status" value="1"/>
</dbReference>
<keyword evidence="3" id="KW-0723">Serine/threonine-protein kinase</keyword>
<feature type="domain" description="CNH" evidence="13">
    <location>
        <begin position="934"/>
        <end position="1221"/>
    </location>
</feature>
<evidence type="ECO:0000259" key="13">
    <source>
        <dbReference type="PROSITE" id="PS50219"/>
    </source>
</evidence>
<feature type="binding site" evidence="10">
    <location>
        <position position="54"/>
    </location>
    <ligand>
        <name>ATP</name>
        <dbReference type="ChEBI" id="CHEBI:30616"/>
    </ligand>
</feature>
<feature type="compositionally biased region" description="Basic and acidic residues" evidence="11">
    <location>
        <begin position="483"/>
        <end position="498"/>
    </location>
</feature>
<evidence type="ECO:0000256" key="7">
    <source>
        <dbReference type="ARBA" id="ARBA00022840"/>
    </source>
</evidence>
<feature type="region of interest" description="Disordered" evidence="11">
    <location>
        <begin position="870"/>
        <end position="890"/>
    </location>
</feature>
<dbReference type="GeneID" id="100221130"/>
<evidence type="ECO:0000256" key="4">
    <source>
        <dbReference type="ARBA" id="ARBA00022679"/>
    </source>
</evidence>
<keyword evidence="6" id="KW-0418">Kinase</keyword>
<feature type="compositionally biased region" description="Basic and acidic residues" evidence="11">
    <location>
        <begin position="507"/>
        <end position="517"/>
    </location>
</feature>
<evidence type="ECO:0000256" key="2">
    <source>
        <dbReference type="ARBA" id="ARBA00012513"/>
    </source>
</evidence>
<dbReference type="InterPro" id="IPR008271">
    <property type="entry name" value="Ser/Thr_kinase_AS"/>
</dbReference>
<dbReference type="RefSeq" id="XP_030136184.3">
    <property type="nucleotide sequence ID" value="XM_030280324.4"/>
</dbReference>
<dbReference type="Ensembl" id="ENSTGUT00000031527.1">
    <property type="protein sequence ID" value="ENSTGUP00000030163.1"/>
    <property type="gene ID" value="ENSTGUG00000010875.2"/>
</dbReference>
<dbReference type="FunFam" id="1.10.510.10:FF:000003">
    <property type="entry name" value="TRAF2 and NCK-interacting protein kinase isoform 4"/>
    <property type="match status" value="1"/>
</dbReference>
<dbReference type="GO" id="GO:0004674">
    <property type="term" value="F:protein serine/threonine kinase activity"/>
    <property type="evidence" value="ECO:0007669"/>
    <property type="project" value="UniProtKB-KW"/>
</dbReference>
<keyword evidence="5 10" id="KW-0547">Nucleotide-binding</keyword>
<feature type="region of interest" description="Disordered" evidence="11">
    <location>
        <begin position="276"/>
        <end position="347"/>
    </location>
</feature>
<evidence type="ECO:0000256" key="1">
    <source>
        <dbReference type="ARBA" id="ARBA00008874"/>
    </source>
</evidence>
<evidence type="ECO:0000256" key="8">
    <source>
        <dbReference type="ARBA" id="ARBA00047899"/>
    </source>
</evidence>
<dbReference type="PROSITE" id="PS50011">
    <property type="entry name" value="PROTEIN_KINASE_DOM"/>
    <property type="match status" value="1"/>
</dbReference>
<accession>A0A674H628</accession>
<dbReference type="CDD" id="cd06637">
    <property type="entry name" value="STKc_TNIK"/>
    <property type="match status" value="1"/>
</dbReference>
<dbReference type="EC" id="2.7.11.1" evidence="2"/>
<keyword evidence="7 10" id="KW-0067">ATP-binding</keyword>
<comment type="catalytic activity">
    <reaction evidence="9">
        <text>L-seryl-[protein] + ATP = O-phospho-L-seryl-[protein] + ADP + H(+)</text>
        <dbReference type="Rhea" id="RHEA:17989"/>
        <dbReference type="Rhea" id="RHEA-COMP:9863"/>
        <dbReference type="Rhea" id="RHEA-COMP:11604"/>
        <dbReference type="ChEBI" id="CHEBI:15378"/>
        <dbReference type="ChEBI" id="CHEBI:29999"/>
        <dbReference type="ChEBI" id="CHEBI:30616"/>
        <dbReference type="ChEBI" id="CHEBI:83421"/>
        <dbReference type="ChEBI" id="CHEBI:456216"/>
        <dbReference type="EC" id="2.7.11.1"/>
    </reaction>
</comment>
<reference evidence="14" key="2">
    <citation type="submission" date="2025-08" db="UniProtKB">
        <authorList>
            <consortium name="Ensembl"/>
        </authorList>
    </citation>
    <scope>IDENTIFICATION</scope>
</reference>
<dbReference type="PROSITE" id="PS50219">
    <property type="entry name" value="CNH"/>
    <property type="match status" value="1"/>
</dbReference>
<dbReference type="InterPro" id="IPR051700">
    <property type="entry name" value="STE20_Ser-Thr_kinase"/>
</dbReference>
<feature type="compositionally biased region" description="Basic and acidic residues" evidence="11">
    <location>
        <begin position="696"/>
        <end position="714"/>
    </location>
</feature>
<feature type="compositionally biased region" description="Acidic residues" evidence="11">
    <location>
        <begin position="721"/>
        <end position="734"/>
    </location>
</feature>
<comment type="catalytic activity">
    <reaction evidence="8">
        <text>L-threonyl-[protein] + ATP = O-phospho-L-threonyl-[protein] + ADP + H(+)</text>
        <dbReference type="Rhea" id="RHEA:46608"/>
        <dbReference type="Rhea" id="RHEA-COMP:11060"/>
        <dbReference type="Rhea" id="RHEA-COMP:11605"/>
        <dbReference type="ChEBI" id="CHEBI:15378"/>
        <dbReference type="ChEBI" id="CHEBI:30013"/>
        <dbReference type="ChEBI" id="CHEBI:30616"/>
        <dbReference type="ChEBI" id="CHEBI:61977"/>
        <dbReference type="ChEBI" id="CHEBI:456216"/>
        <dbReference type="EC" id="2.7.11.1"/>
    </reaction>
</comment>
<dbReference type="PANTHER" id="PTHR47096">
    <property type="entry name" value="MISSHAPEN LIKE KINASE 1"/>
    <property type="match status" value="1"/>
</dbReference>
<evidence type="ECO:0000256" key="10">
    <source>
        <dbReference type="PROSITE-ProRule" id="PRU10141"/>
    </source>
</evidence>
<dbReference type="InterPro" id="IPR001180">
    <property type="entry name" value="CNH_dom"/>
</dbReference>
<dbReference type="SUPFAM" id="SSF56112">
    <property type="entry name" value="Protein kinase-like (PK-like)"/>
    <property type="match status" value="1"/>
</dbReference>
<dbReference type="AlphaFoldDB" id="A0A674H628"/>
<dbReference type="CTD" id="23043"/>
<feature type="domain" description="Protein kinase" evidence="12">
    <location>
        <begin position="25"/>
        <end position="289"/>
    </location>
</feature>
<dbReference type="FunFam" id="3.30.200.20:FF:000006">
    <property type="entry name" value="TRAF2 and NCK-interacting protein kinase isoform 4"/>
    <property type="match status" value="1"/>
</dbReference>
<feature type="compositionally biased region" description="Acidic residues" evidence="11">
    <location>
        <begin position="873"/>
        <end position="883"/>
    </location>
</feature>
<evidence type="ECO:0000256" key="6">
    <source>
        <dbReference type="ARBA" id="ARBA00022777"/>
    </source>
</evidence>
<dbReference type="GeneTree" id="ENSGT00950000183196"/>
<protein>
    <recommendedName>
        <fullName evidence="2">non-specific serine/threonine protein kinase</fullName>
        <ecNumber evidence="2">2.7.11.1</ecNumber>
    </recommendedName>
</protein>
<feature type="compositionally biased region" description="Basic and acidic residues" evidence="11">
    <location>
        <begin position="670"/>
        <end position="684"/>
    </location>
</feature>
<proteinExistence type="inferred from homology"/>
<evidence type="ECO:0000313" key="15">
    <source>
        <dbReference type="Proteomes" id="UP000007754"/>
    </source>
</evidence>
<dbReference type="SMART" id="SM00220">
    <property type="entry name" value="S_TKc"/>
    <property type="match status" value="1"/>
</dbReference>
<comment type="similarity">
    <text evidence="1">Belongs to the protein kinase superfamily. STE Ser/Thr protein kinase family. STE20 subfamily.</text>
</comment>
<feature type="compositionally biased region" description="Basic and acidic residues" evidence="11">
    <location>
        <begin position="288"/>
        <end position="307"/>
    </location>
</feature>
<dbReference type="InterPro" id="IPR000719">
    <property type="entry name" value="Prot_kinase_dom"/>
</dbReference>
<dbReference type="PROSITE" id="PS00107">
    <property type="entry name" value="PROTEIN_KINASE_ATP"/>
    <property type="match status" value="1"/>
</dbReference>
<dbReference type="GO" id="GO:0005524">
    <property type="term" value="F:ATP binding"/>
    <property type="evidence" value="ECO:0007669"/>
    <property type="project" value="UniProtKB-UniRule"/>
</dbReference>
<dbReference type="InterPro" id="IPR011009">
    <property type="entry name" value="Kinase-like_dom_sf"/>
</dbReference>
<dbReference type="PANTHER" id="PTHR47096:SF1">
    <property type="entry name" value="MISSHAPEN LIKE KINASE 1"/>
    <property type="match status" value="1"/>
</dbReference>
<keyword evidence="4" id="KW-0808">Transferase</keyword>
<organism evidence="14 15">
    <name type="scientific">Taeniopygia guttata</name>
    <name type="common">Zebra finch</name>
    <name type="synonym">Poephila guttata</name>
    <dbReference type="NCBI Taxonomy" id="59729"/>
    <lineage>
        <taxon>Eukaryota</taxon>
        <taxon>Metazoa</taxon>
        <taxon>Chordata</taxon>
        <taxon>Craniata</taxon>
        <taxon>Vertebrata</taxon>
        <taxon>Euteleostomi</taxon>
        <taxon>Archelosauria</taxon>
        <taxon>Archosauria</taxon>
        <taxon>Dinosauria</taxon>
        <taxon>Saurischia</taxon>
        <taxon>Theropoda</taxon>
        <taxon>Coelurosauria</taxon>
        <taxon>Aves</taxon>
        <taxon>Neognathae</taxon>
        <taxon>Neoaves</taxon>
        <taxon>Telluraves</taxon>
        <taxon>Australaves</taxon>
        <taxon>Passeriformes</taxon>
        <taxon>Passeroidea</taxon>
        <taxon>Estrildidae</taxon>
        <taxon>Estrildinae</taxon>
        <taxon>Taeniopygia</taxon>
    </lineage>
</organism>
<dbReference type="Pfam" id="PF00069">
    <property type="entry name" value="Pkinase"/>
    <property type="match status" value="1"/>
</dbReference>
<reference evidence="14 15" key="1">
    <citation type="journal article" date="2010" name="Nature">
        <title>The genome of a songbird.</title>
        <authorList>
            <person name="Warren W.C."/>
            <person name="Clayton D.F."/>
            <person name="Ellegren H."/>
            <person name="Arnold A.P."/>
            <person name="Hillier L.W."/>
            <person name="Kunstner A."/>
            <person name="Searle S."/>
            <person name="White S."/>
            <person name="Vilella A.J."/>
            <person name="Fairley S."/>
            <person name="Heger A."/>
            <person name="Kong L."/>
            <person name="Ponting C.P."/>
            <person name="Jarvis E.D."/>
            <person name="Mello C.V."/>
            <person name="Minx P."/>
            <person name="Lovell P."/>
            <person name="Velho T.A."/>
            <person name="Ferris M."/>
            <person name="Balakrishnan C.N."/>
            <person name="Sinha S."/>
            <person name="Blatti C."/>
            <person name="London S.E."/>
            <person name="Li Y."/>
            <person name="Lin Y.C."/>
            <person name="George J."/>
            <person name="Sweedler J."/>
            <person name="Southey B."/>
            <person name="Gunaratne P."/>
            <person name="Watson M."/>
            <person name="Nam K."/>
            <person name="Backstrom N."/>
            <person name="Smeds L."/>
            <person name="Nabholz B."/>
            <person name="Itoh Y."/>
            <person name="Whitney O."/>
            <person name="Pfenning A.R."/>
            <person name="Howard J."/>
            <person name="Volker M."/>
            <person name="Skinner B.M."/>
            <person name="Griffin D.K."/>
            <person name="Ye L."/>
            <person name="McLaren W.M."/>
            <person name="Flicek P."/>
            <person name="Quesada V."/>
            <person name="Velasco G."/>
            <person name="Lopez-Otin C."/>
            <person name="Puente X.S."/>
            <person name="Olender T."/>
            <person name="Lancet D."/>
            <person name="Smit A.F."/>
            <person name="Hubley R."/>
            <person name="Konkel M.K."/>
            <person name="Walker J.A."/>
            <person name="Batzer M.A."/>
            <person name="Gu W."/>
            <person name="Pollock D.D."/>
            <person name="Chen L."/>
            <person name="Cheng Z."/>
            <person name="Eichler E.E."/>
            <person name="Stapley J."/>
            <person name="Slate J."/>
            <person name="Ekblom R."/>
            <person name="Birkhead T."/>
            <person name="Burke T."/>
            <person name="Burt D."/>
            <person name="Scharff C."/>
            <person name="Adam I."/>
            <person name="Richard H."/>
            <person name="Sultan M."/>
            <person name="Soldatov A."/>
            <person name="Lehrach H."/>
            <person name="Edwards S.V."/>
            <person name="Yang S.P."/>
            <person name="Li X."/>
            <person name="Graves T."/>
            <person name="Fulton L."/>
            <person name="Nelson J."/>
            <person name="Chinwalla A."/>
            <person name="Hou S."/>
            <person name="Mardis E.R."/>
            <person name="Wilson R.K."/>
        </authorList>
    </citation>
    <scope>NUCLEOTIDE SEQUENCE [LARGE SCALE GENOMIC DNA]</scope>
</reference>
<feature type="compositionally biased region" description="Low complexity" evidence="11">
    <location>
        <begin position="615"/>
        <end position="650"/>
    </location>
</feature>
<evidence type="ECO:0000313" key="14">
    <source>
        <dbReference type="Ensembl" id="ENSTGUP00000030163.1"/>
    </source>
</evidence>
<feature type="compositionally biased region" description="Acidic residues" evidence="11">
    <location>
        <begin position="317"/>
        <end position="335"/>
    </location>
</feature>